<reference evidence="2" key="1">
    <citation type="journal article" date="2013" name="Nat. Commun.">
        <title>Whole-genome sequencing of Oryza brachyantha reveals mechanisms underlying Oryza genome evolution.</title>
        <authorList>
            <person name="Chen J."/>
            <person name="Huang Q."/>
            <person name="Gao D."/>
            <person name="Wang J."/>
            <person name="Lang Y."/>
            <person name="Liu T."/>
            <person name="Li B."/>
            <person name="Bai Z."/>
            <person name="Luis Goicoechea J."/>
            <person name="Liang C."/>
            <person name="Chen C."/>
            <person name="Zhang W."/>
            <person name="Sun S."/>
            <person name="Liao Y."/>
            <person name="Zhang X."/>
            <person name="Yang L."/>
            <person name="Song C."/>
            <person name="Wang M."/>
            <person name="Shi J."/>
            <person name="Liu G."/>
            <person name="Liu J."/>
            <person name="Zhou H."/>
            <person name="Zhou W."/>
            <person name="Yu Q."/>
            <person name="An N."/>
            <person name="Chen Y."/>
            <person name="Cai Q."/>
            <person name="Wang B."/>
            <person name="Liu B."/>
            <person name="Min J."/>
            <person name="Huang Y."/>
            <person name="Wu H."/>
            <person name="Li Z."/>
            <person name="Zhang Y."/>
            <person name="Yin Y."/>
            <person name="Song W."/>
            <person name="Jiang J."/>
            <person name="Jackson S.A."/>
            <person name="Wing R.A."/>
            <person name="Wang J."/>
            <person name="Chen M."/>
        </authorList>
    </citation>
    <scope>NUCLEOTIDE SEQUENCE [LARGE SCALE GENOMIC DNA]</scope>
    <source>
        <strain evidence="2">cv. IRGC 101232</strain>
    </source>
</reference>
<keyword evidence="1" id="KW-0732">Signal</keyword>
<feature type="signal peptide" evidence="1">
    <location>
        <begin position="1"/>
        <end position="28"/>
    </location>
</feature>
<reference evidence="2" key="2">
    <citation type="submission" date="2013-04" db="UniProtKB">
        <authorList>
            <consortium name="EnsemblPlants"/>
        </authorList>
    </citation>
    <scope>IDENTIFICATION</scope>
</reference>
<dbReference type="HOGENOM" id="CLU_167838_0_0_1"/>
<proteinExistence type="predicted"/>
<sequence>MPRRLPSSSPHWLLLLLVTAVMLSATEATAPVVPMELYFSPAELASIAGYGEEPVSTVVVSGQVVCLLSCRRHGADLLSFELPGSSRVSFVIGISSTDLFSFKDRKVTAVSVNKSRLL</sequence>
<dbReference type="STRING" id="4533.J3N1N4"/>
<dbReference type="EnsemblPlants" id="OB10G14320.1">
    <property type="protein sequence ID" value="OB10G14320.1"/>
    <property type="gene ID" value="OB10G14320"/>
</dbReference>
<dbReference type="AlphaFoldDB" id="J3N1N4"/>
<evidence type="ECO:0000313" key="3">
    <source>
        <dbReference type="Proteomes" id="UP000006038"/>
    </source>
</evidence>
<dbReference type="OMA" id="CEILRMT"/>
<protein>
    <submittedName>
        <fullName evidence="2">Uncharacterized protein</fullName>
    </submittedName>
</protein>
<evidence type="ECO:0000256" key="1">
    <source>
        <dbReference type="SAM" id="SignalP"/>
    </source>
</evidence>
<feature type="chain" id="PRO_5003774296" evidence="1">
    <location>
        <begin position="29"/>
        <end position="118"/>
    </location>
</feature>
<accession>J3N1N4</accession>
<evidence type="ECO:0000313" key="2">
    <source>
        <dbReference type="EnsemblPlants" id="OB10G14320.1"/>
    </source>
</evidence>
<organism evidence="2">
    <name type="scientific">Oryza brachyantha</name>
    <name type="common">malo sina</name>
    <dbReference type="NCBI Taxonomy" id="4533"/>
    <lineage>
        <taxon>Eukaryota</taxon>
        <taxon>Viridiplantae</taxon>
        <taxon>Streptophyta</taxon>
        <taxon>Embryophyta</taxon>
        <taxon>Tracheophyta</taxon>
        <taxon>Spermatophyta</taxon>
        <taxon>Magnoliopsida</taxon>
        <taxon>Liliopsida</taxon>
        <taxon>Poales</taxon>
        <taxon>Poaceae</taxon>
        <taxon>BOP clade</taxon>
        <taxon>Oryzoideae</taxon>
        <taxon>Oryzeae</taxon>
        <taxon>Oryzinae</taxon>
        <taxon>Oryza</taxon>
    </lineage>
</organism>
<dbReference type="Proteomes" id="UP000006038">
    <property type="component" value="Chromosome 10"/>
</dbReference>
<name>J3N1N4_ORYBR</name>
<keyword evidence="3" id="KW-1185">Reference proteome</keyword>
<dbReference type="Gramene" id="OB10G14320.1">
    <property type="protein sequence ID" value="OB10G14320.1"/>
    <property type="gene ID" value="OB10G14320"/>
</dbReference>